<feature type="region of interest" description="Disordered" evidence="3">
    <location>
        <begin position="47"/>
        <end position="106"/>
    </location>
</feature>
<feature type="DNA-binding region" description="HMG box" evidence="2">
    <location>
        <begin position="202"/>
        <end position="278"/>
    </location>
</feature>
<dbReference type="InterPro" id="IPR009071">
    <property type="entry name" value="HMG_box_dom"/>
</dbReference>
<keyword evidence="2" id="KW-0539">Nucleus</keyword>
<evidence type="ECO:0000313" key="5">
    <source>
        <dbReference type="EMBL" id="KAG1768918.1"/>
    </source>
</evidence>
<dbReference type="SMART" id="SM00398">
    <property type="entry name" value="HMG"/>
    <property type="match status" value="2"/>
</dbReference>
<feature type="compositionally biased region" description="Low complexity" evidence="3">
    <location>
        <begin position="47"/>
        <end position="68"/>
    </location>
</feature>
<dbReference type="PANTHER" id="PTHR48112">
    <property type="entry name" value="HIGH MOBILITY GROUP PROTEIN DSP1"/>
    <property type="match status" value="1"/>
</dbReference>
<dbReference type="EMBL" id="JABBWD010000076">
    <property type="protein sequence ID" value="KAG1768918.1"/>
    <property type="molecule type" value="Genomic_DNA"/>
</dbReference>
<protein>
    <recommendedName>
        <fullName evidence="4">HMG box domain-containing protein</fullName>
    </recommendedName>
</protein>
<keyword evidence="1 2" id="KW-0238">DNA-binding</keyword>
<dbReference type="InterPro" id="IPR036910">
    <property type="entry name" value="HMG_box_dom_sf"/>
</dbReference>
<feature type="DNA-binding region" description="HMG box" evidence="2">
    <location>
        <begin position="101"/>
        <end position="170"/>
    </location>
</feature>
<accession>A0A9P6ZK70</accession>
<dbReference type="PROSITE" id="PS50118">
    <property type="entry name" value="HMG_BOX_2"/>
    <property type="match status" value="2"/>
</dbReference>
<dbReference type="InterPro" id="IPR050342">
    <property type="entry name" value="HMGB"/>
</dbReference>
<feature type="compositionally biased region" description="Basic residues" evidence="3">
    <location>
        <begin position="186"/>
        <end position="195"/>
    </location>
</feature>
<evidence type="ECO:0000256" key="1">
    <source>
        <dbReference type="ARBA" id="ARBA00023125"/>
    </source>
</evidence>
<gene>
    <name evidence="5" type="ORF">EV702DRAFT_979182</name>
</gene>
<evidence type="ECO:0000256" key="2">
    <source>
        <dbReference type="PROSITE-ProRule" id="PRU00267"/>
    </source>
</evidence>
<evidence type="ECO:0000259" key="4">
    <source>
        <dbReference type="PROSITE" id="PS50118"/>
    </source>
</evidence>
<dbReference type="SUPFAM" id="SSF47095">
    <property type="entry name" value="HMG-box"/>
    <property type="match status" value="2"/>
</dbReference>
<feature type="domain" description="HMG box" evidence="4">
    <location>
        <begin position="101"/>
        <end position="170"/>
    </location>
</feature>
<dbReference type="AlphaFoldDB" id="A0A9P6ZK70"/>
<sequence>MISLSARHIASNLRTNVLSSSVLTSSAFAATRRTFFTTRCIQLPAAASKSTSTTTTKKTTKKTIATKAAPKKAKTTTEAKPKLKSTATSKKTRVPKSEQPPSRPPNAFLLFFSRLVQDRRGDIKTTVDTQGMAKEAAATWNGFTLAQKQPYYNEVEVLKKQYEEKLHDYWKTASPETVRKINARRKHDGRNKIHRPHQENDNKRPKGPFFRFIENFRQSDDGRAIQEAGATATGRGAVNVARKAGERWRAMSASDKAPYVEAYQKANTDWQANHPSKSASL</sequence>
<name>A0A9P6ZK70_9AGAM</name>
<dbReference type="Proteomes" id="UP000714275">
    <property type="component" value="Unassembled WGS sequence"/>
</dbReference>
<comment type="caution">
    <text evidence="5">The sequence shown here is derived from an EMBL/GenBank/DDBJ whole genome shotgun (WGS) entry which is preliminary data.</text>
</comment>
<feature type="domain" description="HMG box" evidence="4">
    <location>
        <begin position="202"/>
        <end position="278"/>
    </location>
</feature>
<feature type="region of interest" description="Disordered" evidence="3">
    <location>
        <begin position="186"/>
        <end position="208"/>
    </location>
</feature>
<evidence type="ECO:0000256" key="3">
    <source>
        <dbReference type="SAM" id="MobiDB-lite"/>
    </source>
</evidence>
<keyword evidence="6" id="KW-1185">Reference proteome</keyword>
<dbReference type="Gene3D" id="1.10.30.10">
    <property type="entry name" value="High mobility group box domain"/>
    <property type="match status" value="2"/>
</dbReference>
<reference evidence="5" key="1">
    <citation type="journal article" date="2020" name="New Phytol.">
        <title>Comparative genomics reveals dynamic genome evolution in host specialist ectomycorrhizal fungi.</title>
        <authorList>
            <person name="Lofgren L.A."/>
            <person name="Nguyen N.H."/>
            <person name="Vilgalys R."/>
            <person name="Ruytinx J."/>
            <person name="Liao H.L."/>
            <person name="Branco S."/>
            <person name="Kuo A."/>
            <person name="LaButti K."/>
            <person name="Lipzen A."/>
            <person name="Andreopoulos W."/>
            <person name="Pangilinan J."/>
            <person name="Riley R."/>
            <person name="Hundley H."/>
            <person name="Na H."/>
            <person name="Barry K."/>
            <person name="Grigoriev I.V."/>
            <person name="Stajich J.E."/>
            <person name="Kennedy P.G."/>
        </authorList>
    </citation>
    <scope>NUCLEOTIDE SEQUENCE</scope>
    <source>
        <strain evidence="5">DOB743</strain>
    </source>
</reference>
<organism evidence="5 6">
    <name type="scientific">Suillus placidus</name>
    <dbReference type="NCBI Taxonomy" id="48579"/>
    <lineage>
        <taxon>Eukaryota</taxon>
        <taxon>Fungi</taxon>
        <taxon>Dikarya</taxon>
        <taxon>Basidiomycota</taxon>
        <taxon>Agaricomycotina</taxon>
        <taxon>Agaricomycetes</taxon>
        <taxon>Agaricomycetidae</taxon>
        <taxon>Boletales</taxon>
        <taxon>Suillineae</taxon>
        <taxon>Suillaceae</taxon>
        <taxon>Suillus</taxon>
    </lineage>
</organism>
<dbReference type="OrthoDB" id="1919336at2759"/>
<dbReference type="GO" id="GO:0003677">
    <property type="term" value="F:DNA binding"/>
    <property type="evidence" value="ECO:0007669"/>
    <property type="project" value="UniProtKB-UniRule"/>
</dbReference>
<evidence type="ECO:0000313" key="6">
    <source>
        <dbReference type="Proteomes" id="UP000714275"/>
    </source>
</evidence>
<proteinExistence type="predicted"/>
<dbReference type="GO" id="GO:0005634">
    <property type="term" value="C:nucleus"/>
    <property type="evidence" value="ECO:0007669"/>
    <property type="project" value="UniProtKB-UniRule"/>
</dbReference>
<dbReference type="PANTHER" id="PTHR48112:SF22">
    <property type="entry name" value="MITOCHONDRIAL TRANSCRIPTION FACTOR A, ISOFORM B"/>
    <property type="match status" value="1"/>
</dbReference>
<dbReference type="Pfam" id="PF00505">
    <property type="entry name" value="HMG_box"/>
    <property type="match status" value="2"/>
</dbReference>